<dbReference type="PANTHER" id="PTHR39475">
    <property type="entry name" value="CONIDIATION-SPECIFIC PROTEIN 6"/>
    <property type="match status" value="1"/>
</dbReference>
<feature type="compositionally biased region" description="Basic and acidic residues" evidence="1">
    <location>
        <begin position="20"/>
        <end position="33"/>
    </location>
</feature>
<evidence type="ECO:0000256" key="1">
    <source>
        <dbReference type="SAM" id="MobiDB-lite"/>
    </source>
</evidence>
<evidence type="ECO:0000313" key="2">
    <source>
        <dbReference type="EMBL" id="JAG82258.1"/>
    </source>
</evidence>
<feature type="non-terminal residue" evidence="2">
    <location>
        <position position="1"/>
    </location>
</feature>
<organism evidence="2">
    <name type="scientific">Fopius arisanus</name>
    <dbReference type="NCBI Taxonomy" id="64838"/>
    <lineage>
        <taxon>Eukaryota</taxon>
        <taxon>Metazoa</taxon>
        <taxon>Ecdysozoa</taxon>
        <taxon>Arthropoda</taxon>
        <taxon>Hexapoda</taxon>
        <taxon>Insecta</taxon>
        <taxon>Pterygota</taxon>
        <taxon>Neoptera</taxon>
        <taxon>Endopterygota</taxon>
        <taxon>Hymenoptera</taxon>
        <taxon>Apocrita</taxon>
        <taxon>Ichneumonoidea</taxon>
        <taxon>Braconidae</taxon>
        <taxon>Opiinae</taxon>
        <taxon>Fopius</taxon>
    </lineage>
</organism>
<sequence length="111" mass="12189">NMTGGISKVDQQWGKTDNQLPDHSHRQPGKEYETGQVNSHSTLDSNDQRSLNEKLKAASHLEKEEHKKEKEAGPPPTAPAVFHGNEPSRGAKVDENLGKEDEAVLKKKGLA</sequence>
<name>A0A0C9RX73_9HYME</name>
<protein>
    <submittedName>
        <fullName evidence="2">BEST2_0 protein</fullName>
    </submittedName>
</protein>
<feature type="compositionally biased region" description="Basic and acidic residues" evidence="1">
    <location>
        <begin position="46"/>
        <end position="72"/>
    </location>
</feature>
<accession>A0A0C9RX73</accession>
<feature type="compositionally biased region" description="Polar residues" evidence="1">
    <location>
        <begin position="35"/>
        <end position="45"/>
    </location>
</feature>
<gene>
    <name evidence="2" type="primary">BEST2_0</name>
    <name evidence="2" type="ORF">g.72278</name>
</gene>
<feature type="compositionally biased region" description="Polar residues" evidence="1">
    <location>
        <begin position="1"/>
        <end position="19"/>
    </location>
</feature>
<dbReference type="PANTHER" id="PTHR39475:SF1">
    <property type="entry name" value="CONIDIATION-SPECIFIC PROTEIN 6"/>
    <property type="match status" value="1"/>
</dbReference>
<dbReference type="AlphaFoldDB" id="A0A0C9RX73"/>
<reference evidence="2" key="1">
    <citation type="submission" date="2015-01" db="EMBL/GenBank/DDBJ databases">
        <title>Transcriptome Assembly of Fopius arisanus.</title>
        <authorList>
            <person name="Geib S."/>
        </authorList>
    </citation>
    <scope>NUCLEOTIDE SEQUENCE</scope>
</reference>
<feature type="region of interest" description="Disordered" evidence="1">
    <location>
        <begin position="1"/>
        <end position="111"/>
    </location>
</feature>
<dbReference type="EMBL" id="GBYB01012491">
    <property type="protein sequence ID" value="JAG82258.1"/>
    <property type="molecule type" value="Transcribed_RNA"/>
</dbReference>
<proteinExistence type="predicted"/>
<feature type="compositionally biased region" description="Basic and acidic residues" evidence="1">
    <location>
        <begin position="89"/>
        <end position="105"/>
    </location>
</feature>